<reference evidence="7" key="2">
    <citation type="submission" date="2021-12" db="EMBL/GenBank/DDBJ databases">
        <title>Resequencing data analysis of finger millet.</title>
        <authorList>
            <person name="Hatakeyama M."/>
            <person name="Aluri S."/>
            <person name="Balachadran M.T."/>
            <person name="Sivarajan S.R."/>
            <person name="Poveda L."/>
            <person name="Shimizu-Inatsugi R."/>
            <person name="Schlapbach R."/>
            <person name="Sreeman S.M."/>
            <person name="Shimizu K.K."/>
        </authorList>
    </citation>
    <scope>NUCLEOTIDE SEQUENCE</scope>
</reference>
<comment type="subcellular location">
    <subcellularLocation>
        <location evidence="1">Membrane</location>
    </subcellularLocation>
</comment>
<evidence type="ECO:0000256" key="2">
    <source>
        <dbReference type="ARBA" id="ARBA00009074"/>
    </source>
</evidence>
<organism evidence="7 8">
    <name type="scientific">Eleusine coracana subsp. coracana</name>
    <dbReference type="NCBI Taxonomy" id="191504"/>
    <lineage>
        <taxon>Eukaryota</taxon>
        <taxon>Viridiplantae</taxon>
        <taxon>Streptophyta</taxon>
        <taxon>Embryophyta</taxon>
        <taxon>Tracheophyta</taxon>
        <taxon>Spermatophyta</taxon>
        <taxon>Magnoliopsida</taxon>
        <taxon>Liliopsida</taxon>
        <taxon>Poales</taxon>
        <taxon>Poaceae</taxon>
        <taxon>PACMAD clade</taxon>
        <taxon>Chloridoideae</taxon>
        <taxon>Cynodonteae</taxon>
        <taxon>Eleusininae</taxon>
        <taxon>Eleusine</taxon>
    </lineage>
</organism>
<evidence type="ECO:0000256" key="5">
    <source>
        <dbReference type="ARBA" id="ARBA00023136"/>
    </source>
</evidence>
<reference evidence="7" key="1">
    <citation type="journal article" date="2018" name="DNA Res.">
        <title>Multiple hybrid de novo genome assembly of finger millet, an orphan allotetraploid crop.</title>
        <authorList>
            <person name="Hatakeyama M."/>
            <person name="Aluri S."/>
            <person name="Balachadran M.T."/>
            <person name="Sivarajan S.R."/>
            <person name="Patrignani A."/>
            <person name="Gruter S."/>
            <person name="Poveda L."/>
            <person name="Shimizu-Inatsugi R."/>
            <person name="Baeten J."/>
            <person name="Francoijs K.J."/>
            <person name="Nataraja K.N."/>
            <person name="Reddy Y.A.N."/>
            <person name="Phadnis S."/>
            <person name="Ravikumar R.L."/>
            <person name="Schlapbach R."/>
            <person name="Sreeman S.M."/>
            <person name="Shimizu K.K."/>
        </authorList>
    </citation>
    <scope>NUCLEOTIDE SEQUENCE</scope>
</reference>
<dbReference type="AlphaFoldDB" id="A0AAV5EZT3"/>
<name>A0AAV5EZT3_ELECO</name>
<dbReference type="Proteomes" id="UP001054889">
    <property type="component" value="Unassembled WGS sequence"/>
</dbReference>
<comment type="caution">
    <text evidence="7">The sequence shown here is derived from an EMBL/GenBank/DDBJ whole genome shotgun (WGS) entry which is preliminary data.</text>
</comment>
<evidence type="ECO:0000313" key="8">
    <source>
        <dbReference type="Proteomes" id="UP001054889"/>
    </source>
</evidence>
<evidence type="ECO:0000256" key="3">
    <source>
        <dbReference type="ARBA" id="ARBA00022692"/>
    </source>
</evidence>
<sequence>MAKRAGGEPVSLPRSIARQWRVSAGASSGARDLEKGKPLVTTAARGGGKRRPGLHERVTRLGDAIYLALDGTGKRRLVSPSRAAEADHEHRGIRSGGAAAEREPEERCVAAAEGAASKTRSSKTESLLRLQDQLDAAARGTYVLGKDLDTVSQLVARLSDGMERENAMAMRCVKMTNMGSCSVMEMVSELKRSHLSSRSLAKELEEHVCLCLATILGC</sequence>
<evidence type="ECO:0000313" key="7">
    <source>
        <dbReference type="EMBL" id="GJN27645.1"/>
    </source>
</evidence>
<feature type="region of interest" description="Disordered" evidence="6">
    <location>
        <begin position="77"/>
        <end position="105"/>
    </location>
</feature>
<evidence type="ECO:0000256" key="4">
    <source>
        <dbReference type="ARBA" id="ARBA00022989"/>
    </source>
</evidence>
<proteinExistence type="inferred from homology"/>
<protein>
    <submittedName>
        <fullName evidence="7">Uncharacterized protein</fullName>
    </submittedName>
</protein>
<feature type="region of interest" description="Disordered" evidence="6">
    <location>
        <begin position="1"/>
        <end position="55"/>
    </location>
</feature>
<dbReference type="GO" id="GO:0016020">
    <property type="term" value="C:membrane"/>
    <property type="evidence" value="ECO:0007669"/>
    <property type="project" value="UniProtKB-SubCell"/>
</dbReference>
<dbReference type="EMBL" id="BQKI01000079">
    <property type="protein sequence ID" value="GJN27645.1"/>
    <property type="molecule type" value="Genomic_DNA"/>
</dbReference>
<accession>A0AAV5EZT3</accession>
<gene>
    <name evidence="7" type="primary">gb15686</name>
    <name evidence="7" type="ORF">PR202_gb15686</name>
</gene>
<keyword evidence="3" id="KW-0812">Transmembrane</keyword>
<keyword evidence="8" id="KW-1185">Reference proteome</keyword>
<keyword evidence="5" id="KW-0472">Membrane</keyword>
<evidence type="ECO:0000256" key="1">
    <source>
        <dbReference type="ARBA" id="ARBA00004370"/>
    </source>
</evidence>
<keyword evidence="4" id="KW-1133">Transmembrane helix</keyword>
<dbReference type="InterPro" id="IPR007749">
    <property type="entry name" value="DUF677"/>
</dbReference>
<comment type="similarity">
    <text evidence="2">Belongs to the UPF0496 family.</text>
</comment>
<dbReference type="PANTHER" id="PTHR31113">
    <property type="entry name" value="UPF0496 PROTEIN 3-RELATED"/>
    <property type="match status" value="1"/>
</dbReference>
<evidence type="ECO:0000256" key="6">
    <source>
        <dbReference type="SAM" id="MobiDB-lite"/>
    </source>
</evidence>
<dbReference type="PANTHER" id="PTHR31113:SF2">
    <property type="entry name" value="OS04G0423200 PROTEIN"/>
    <property type="match status" value="1"/>
</dbReference>